<name>A0A1I0Y704_9BACT</name>
<sequence length="158" mass="18719">MKIPSLAQLKKELSYLNEKELIDLVTDLSKFSRDNKSYLFFKLNEKDNPTLYLEMVQEELELDFQTARGDHSYYAKKSAQKLRRKMNKLLKLSKVKTDQIEVLLFFCEKLKEYGFLRHRNQVLDNIYQMQLGKAVKLISGLHEDLQFDYEGRIDDLTG</sequence>
<gene>
    <name evidence="1" type="ORF">SAMN04489723_104145</name>
</gene>
<dbReference type="EMBL" id="FOKK01000004">
    <property type="protein sequence ID" value="SFB09069.1"/>
    <property type="molecule type" value="Genomic_DNA"/>
</dbReference>
<organism evidence="1 2">
    <name type="scientific">Algoriphagus aquimarinus</name>
    <dbReference type="NCBI Taxonomy" id="237018"/>
    <lineage>
        <taxon>Bacteria</taxon>
        <taxon>Pseudomonadati</taxon>
        <taxon>Bacteroidota</taxon>
        <taxon>Cytophagia</taxon>
        <taxon>Cytophagales</taxon>
        <taxon>Cyclobacteriaceae</taxon>
        <taxon>Algoriphagus</taxon>
    </lineage>
</organism>
<dbReference type="AlphaFoldDB" id="A0A1I0Y704"/>
<proteinExistence type="predicted"/>
<dbReference type="STRING" id="237018.SAMN04489723_104145"/>
<dbReference type="Proteomes" id="UP000198790">
    <property type="component" value="Unassembled WGS sequence"/>
</dbReference>
<keyword evidence="2" id="KW-1185">Reference proteome</keyword>
<reference evidence="1 2" key="1">
    <citation type="submission" date="2016-10" db="EMBL/GenBank/DDBJ databases">
        <authorList>
            <person name="de Groot N.N."/>
        </authorList>
    </citation>
    <scope>NUCLEOTIDE SEQUENCE [LARGE SCALE GENOMIC DNA]</scope>
    <source>
        <strain evidence="1 2">DSM 23399</strain>
    </source>
</reference>
<dbReference type="OrthoDB" id="978748at2"/>
<evidence type="ECO:0000313" key="1">
    <source>
        <dbReference type="EMBL" id="SFB09069.1"/>
    </source>
</evidence>
<dbReference type="RefSeq" id="WP_092895569.1">
    <property type="nucleotide sequence ID" value="NZ_CAXBKE010000026.1"/>
</dbReference>
<evidence type="ECO:0000313" key="2">
    <source>
        <dbReference type="Proteomes" id="UP000198790"/>
    </source>
</evidence>
<protein>
    <submittedName>
        <fullName evidence="1">Uncharacterized protein</fullName>
    </submittedName>
</protein>
<accession>A0A1I0Y704</accession>